<keyword evidence="2" id="KW-0813">Transport</keyword>
<organism evidence="10 11">
    <name type="scientific">Roseiconus lacunae</name>
    <dbReference type="NCBI Taxonomy" id="2605694"/>
    <lineage>
        <taxon>Bacteria</taxon>
        <taxon>Pseudomonadati</taxon>
        <taxon>Planctomycetota</taxon>
        <taxon>Planctomycetia</taxon>
        <taxon>Pirellulales</taxon>
        <taxon>Pirellulaceae</taxon>
        <taxon>Roseiconus</taxon>
    </lineage>
</organism>
<evidence type="ECO:0000313" key="10">
    <source>
        <dbReference type="EMBL" id="MDM4015693.1"/>
    </source>
</evidence>
<evidence type="ECO:0000256" key="6">
    <source>
        <dbReference type="ARBA" id="ARBA00023136"/>
    </source>
</evidence>
<dbReference type="InterPro" id="IPR000531">
    <property type="entry name" value="Beta-barrel_TonB"/>
</dbReference>
<evidence type="ECO:0000259" key="9">
    <source>
        <dbReference type="Pfam" id="PF00593"/>
    </source>
</evidence>
<dbReference type="Pfam" id="PF00593">
    <property type="entry name" value="TonB_dep_Rec_b-barrel"/>
    <property type="match status" value="1"/>
</dbReference>
<evidence type="ECO:0000256" key="3">
    <source>
        <dbReference type="ARBA" id="ARBA00022452"/>
    </source>
</evidence>
<feature type="compositionally biased region" description="Basic and acidic residues" evidence="8">
    <location>
        <begin position="57"/>
        <end position="71"/>
    </location>
</feature>
<keyword evidence="10" id="KW-0675">Receptor</keyword>
<dbReference type="InterPro" id="IPR036942">
    <property type="entry name" value="Beta-barrel_TonB_sf"/>
</dbReference>
<dbReference type="SUPFAM" id="SSF56935">
    <property type="entry name" value="Porins"/>
    <property type="match status" value="1"/>
</dbReference>
<evidence type="ECO:0000256" key="7">
    <source>
        <dbReference type="ARBA" id="ARBA00023237"/>
    </source>
</evidence>
<keyword evidence="11" id="KW-1185">Reference proteome</keyword>
<dbReference type="PANTHER" id="PTHR30069">
    <property type="entry name" value="TONB-DEPENDENT OUTER MEMBRANE RECEPTOR"/>
    <property type="match status" value="1"/>
</dbReference>
<comment type="subcellular location">
    <subcellularLocation>
        <location evidence="1">Cell outer membrane</location>
        <topology evidence="1">Multi-pass membrane protein</topology>
    </subcellularLocation>
</comment>
<comment type="caution">
    <text evidence="10">The sequence shown here is derived from an EMBL/GenBank/DDBJ whole genome shotgun (WGS) entry which is preliminary data.</text>
</comment>
<evidence type="ECO:0000313" key="11">
    <source>
        <dbReference type="Proteomes" id="UP001239462"/>
    </source>
</evidence>
<keyword evidence="3" id="KW-1134">Transmembrane beta strand</keyword>
<keyword evidence="4" id="KW-0812">Transmembrane</keyword>
<dbReference type="Proteomes" id="UP001239462">
    <property type="component" value="Unassembled WGS sequence"/>
</dbReference>
<dbReference type="EMBL" id="JASZZN010000006">
    <property type="protein sequence ID" value="MDM4015693.1"/>
    <property type="molecule type" value="Genomic_DNA"/>
</dbReference>
<evidence type="ECO:0000256" key="2">
    <source>
        <dbReference type="ARBA" id="ARBA00022448"/>
    </source>
</evidence>
<evidence type="ECO:0000256" key="5">
    <source>
        <dbReference type="ARBA" id="ARBA00023077"/>
    </source>
</evidence>
<evidence type="ECO:0000256" key="4">
    <source>
        <dbReference type="ARBA" id="ARBA00022692"/>
    </source>
</evidence>
<dbReference type="Gene3D" id="2.40.170.20">
    <property type="entry name" value="TonB-dependent receptor, beta-barrel domain"/>
    <property type="match status" value="1"/>
</dbReference>
<proteinExistence type="predicted"/>
<reference evidence="10 11" key="1">
    <citation type="submission" date="2023-06" db="EMBL/GenBank/DDBJ databases">
        <title>Roseiconus lacunae JC819 isolated from Gulf of Mannar region, Tamil Nadu.</title>
        <authorList>
            <person name="Pk S."/>
            <person name="Ch S."/>
            <person name="Ch V.R."/>
        </authorList>
    </citation>
    <scope>NUCLEOTIDE SEQUENCE [LARGE SCALE GENOMIC DNA]</scope>
    <source>
        <strain evidence="10 11">JC819</strain>
    </source>
</reference>
<evidence type="ECO:0000256" key="8">
    <source>
        <dbReference type="SAM" id="MobiDB-lite"/>
    </source>
</evidence>
<keyword evidence="5" id="KW-0798">TonB box</keyword>
<feature type="region of interest" description="Disordered" evidence="8">
    <location>
        <begin position="40"/>
        <end position="83"/>
    </location>
</feature>
<gene>
    <name evidence="10" type="ORF">QTN89_09650</name>
</gene>
<keyword evidence="7" id="KW-0998">Cell outer membrane</keyword>
<sequence>MDASPDFIRFFVNVRVGIAVGMIGCAMLTTTVPIAAQDHDGHVEETSPEDSLMLQDPIRRSEAGSRRHDETTTPNQASDQGLLSDRRLNRLFGEVDQLDQLPDVRRPLAKSPAANAVFSAEAVGRRTADVGSLLKQSKAAQGVAIQHRTPITSDTRVRGQRVGQILASGSYWAPARMDLDTMMSKIDSRLIDDLILIKGPYAARYGPSFRVVDLEFVQSPRYDRAEIHGSSSATYSSNSDHWYGRQSGWGGNQDYGFYVSYGHQTANDYETGKDGFFMPSSFKSRDVFVAFGVDLSDHETLEINYLRLDQTDVEIPGLVYDINFLVTDGYEFTYTNIAPTFLADEFRAEVWYNRTRFEGDTSRPGKKKQIPSLLVELESTSGSDGFARTDVDALSGGYRFENTVFTQNGQYAFGTDLIILNQELNDIEPFAPPDDNNFPIPRSHSVDVGVYVEDVEQLTDRWSMTTGGRIDGVFADAQNHVPGVPILLSDLKEAELEQAFFLGMVYLTSDYRITPDWHCNLGMGFASRAPTLTELYAESSFIGSLQRGVTFLLGDPKLKQEKLYQLDAGVRYTDGQHRFGVQGHCAWIEDFITYDLLDPPGTSDGFQQGAVFTNTDLAVLSGVELYGQRDVSDYITLFGTLSYIEGTDLTRNSPSRLSPYLDRSAIRGVEEEPLPGINPLESRVGIVLEDPNPQPGWGIELLARIVDNQDRVAKTLEELPTPGFTTYDVRAYWLIDQWLFTSGIENFTDKFYQEHIDYRSGRGVYRPGISFYFGTEVQY</sequence>
<evidence type="ECO:0000256" key="1">
    <source>
        <dbReference type="ARBA" id="ARBA00004571"/>
    </source>
</evidence>
<feature type="domain" description="TonB-dependent receptor-like beta-barrel" evidence="9">
    <location>
        <begin position="236"/>
        <end position="746"/>
    </location>
</feature>
<dbReference type="PANTHER" id="PTHR30069:SF49">
    <property type="entry name" value="OUTER MEMBRANE PROTEIN C"/>
    <property type="match status" value="1"/>
</dbReference>
<protein>
    <submittedName>
        <fullName evidence="10">TonB-dependent receptor</fullName>
    </submittedName>
</protein>
<dbReference type="RefSeq" id="WP_289163196.1">
    <property type="nucleotide sequence ID" value="NZ_JASZZN010000006.1"/>
</dbReference>
<keyword evidence="6" id="KW-0472">Membrane</keyword>
<dbReference type="InterPro" id="IPR039426">
    <property type="entry name" value="TonB-dep_rcpt-like"/>
</dbReference>
<name>A0ABT7PGU0_9BACT</name>
<accession>A0ABT7PGU0</accession>
<feature type="compositionally biased region" description="Polar residues" evidence="8">
    <location>
        <begin position="72"/>
        <end position="81"/>
    </location>
</feature>